<dbReference type="EC" id="3.1.-.-" evidence="10"/>
<evidence type="ECO:0000256" key="10">
    <source>
        <dbReference type="HAMAP-Rule" id="MF_01470"/>
    </source>
</evidence>
<evidence type="ECO:0000256" key="1">
    <source>
        <dbReference type="ARBA" id="ARBA00022722"/>
    </source>
</evidence>
<evidence type="ECO:0000256" key="2">
    <source>
        <dbReference type="ARBA" id="ARBA00022723"/>
    </source>
</evidence>
<dbReference type="GO" id="GO:0051607">
    <property type="term" value="P:defense response to virus"/>
    <property type="evidence" value="ECO:0007669"/>
    <property type="project" value="UniProtKB-UniRule"/>
</dbReference>
<dbReference type="NCBIfam" id="TIGR04329">
    <property type="entry name" value="cas1_PREFRAN"/>
    <property type="match status" value="1"/>
</dbReference>
<evidence type="ECO:0000256" key="3">
    <source>
        <dbReference type="ARBA" id="ARBA00022759"/>
    </source>
</evidence>
<dbReference type="KEGG" id="pbu:L21SP3_02319"/>
<dbReference type="RefSeq" id="WP_077541736.1">
    <property type="nucleotide sequence ID" value="NZ_CP019633.1"/>
</dbReference>
<comment type="subunit">
    <text evidence="9 10">Homodimer, forms a heterotetramer with a Cas2 homodimer.</text>
</comment>
<keyword evidence="2 10" id="KW-0479">Metal-binding</keyword>
<dbReference type="GO" id="GO:0004520">
    <property type="term" value="F:DNA endonuclease activity"/>
    <property type="evidence" value="ECO:0007669"/>
    <property type="project" value="InterPro"/>
</dbReference>
<feature type="binding site" evidence="10">
    <location>
        <position position="223"/>
    </location>
    <ligand>
        <name>Mn(2+)</name>
        <dbReference type="ChEBI" id="CHEBI:29035"/>
    </ligand>
</feature>
<protein>
    <recommendedName>
        <fullName evidence="10">CRISPR-associated endonuclease Cas1</fullName>
        <ecNumber evidence="10">3.1.-.-</ecNumber>
    </recommendedName>
</protein>
<evidence type="ECO:0000256" key="8">
    <source>
        <dbReference type="ARBA" id="ARBA00023211"/>
    </source>
</evidence>
<evidence type="ECO:0000256" key="7">
    <source>
        <dbReference type="ARBA" id="ARBA00023125"/>
    </source>
</evidence>
<feature type="binding site" evidence="10">
    <location>
        <position position="162"/>
    </location>
    <ligand>
        <name>Mn(2+)</name>
        <dbReference type="ChEBI" id="CHEBI:29035"/>
    </ligand>
</feature>
<dbReference type="STRING" id="1940790.L21SP3_02319"/>
<comment type="similarity">
    <text evidence="10">Belongs to the CRISPR-associated endonuclease Cas1 family.</text>
</comment>
<keyword evidence="11" id="KW-0175">Coiled coil</keyword>
<proteinExistence type="inferred from homology"/>
<feature type="coiled-coil region" evidence="11">
    <location>
        <begin position="128"/>
        <end position="155"/>
    </location>
</feature>
<comment type="function">
    <text evidence="10">CRISPR (clustered regularly interspaced short palindromic repeat), is an adaptive immune system that provides protection against mobile genetic elements (viruses, transposable elements and conjugative plasmids). CRISPR clusters contain spacers, sequences complementary to antecedent mobile elements, and target invading nucleic acids. CRISPR clusters are transcribed and processed into CRISPR RNA (crRNA). Acts as a dsDNA endonuclease. Involved in the integration of spacer DNA into the CRISPR cassette.</text>
</comment>
<sequence length="319" mass="37049">MLTLPDFKEKQIIFAMLRSGEKLSFKNDNVIIKNKEGQIKHQSTCYRLFALFIAGHTTLTSGLVARAEKFGFSIVLMNHSLRVYQVLSSPAEGNVLLRKKQYSYNGLELAKQIVENKISNQISAIKTIRSADEKKQKTVQDLKELKEQIKTTSENQSLLGIEGAAARSYFSAVFSHIEWKARRPRVKQDPANCLLDIGYTYLFNVIEGMLCLYGFDLYQGVYHKQFYQRKSLVCDLVEPFRPIIDLRIRKAFSLGQVKIDDFTVRNYQYRIFGKAAVPYSLWLIETVLGRKEEMFKYVQSYYRAFMRDKKAEEFPTFEL</sequence>
<keyword evidence="1 10" id="KW-0540">Nuclease</keyword>
<dbReference type="PANTHER" id="PTHR34353:SF2">
    <property type="entry name" value="CRISPR-ASSOCIATED ENDONUCLEASE CAS1 1"/>
    <property type="match status" value="1"/>
</dbReference>
<dbReference type="HAMAP" id="MF_01470">
    <property type="entry name" value="Cas1"/>
    <property type="match status" value="1"/>
</dbReference>
<organism evidence="12 13">
    <name type="scientific">Sedimentisphaera cyanobacteriorum</name>
    <dbReference type="NCBI Taxonomy" id="1940790"/>
    <lineage>
        <taxon>Bacteria</taxon>
        <taxon>Pseudomonadati</taxon>
        <taxon>Planctomycetota</taxon>
        <taxon>Phycisphaerae</taxon>
        <taxon>Sedimentisphaerales</taxon>
        <taxon>Sedimentisphaeraceae</taxon>
        <taxon>Sedimentisphaera</taxon>
    </lineage>
</organism>
<dbReference type="OrthoDB" id="9803119at2"/>
<evidence type="ECO:0000256" key="4">
    <source>
        <dbReference type="ARBA" id="ARBA00022801"/>
    </source>
</evidence>
<keyword evidence="4 10" id="KW-0378">Hydrolase</keyword>
<dbReference type="PANTHER" id="PTHR34353">
    <property type="entry name" value="CRISPR-ASSOCIATED ENDONUCLEASE CAS1 1"/>
    <property type="match status" value="1"/>
</dbReference>
<keyword evidence="6 10" id="KW-0051">Antiviral defense</keyword>
<gene>
    <name evidence="12" type="primary">cas4-cas1</name>
    <name evidence="10" type="synonym">cas1</name>
    <name evidence="12" type="ORF">L21SP3_02319</name>
</gene>
<evidence type="ECO:0000313" key="12">
    <source>
        <dbReference type="EMBL" id="AQQ10485.1"/>
    </source>
</evidence>
<evidence type="ECO:0000256" key="11">
    <source>
        <dbReference type="SAM" id="Coils"/>
    </source>
</evidence>
<evidence type="ECO:0000256" key="5">
    <source>
        <dbReference type="ARBA" id="ARBA00022842"/>
    </source>
</evidence>
<dbReference type="GO" id="GO:0003677">
    <property type="term" value="F:DNA binding"/>
    <property type="evidence" value="ECO:0007669"/>
    <property type="project" value="UniProtKB-KW"/>
</dbReference>
<evidence type="ECO:0000256" key="9">
    <source>
        <dbReference type="ARBA" id="ARBA00038592"/>
    </source>
</evidence>
<comment type="cofactor">
    <cofactor evidence="10">
        <name>Mg(2+)</name>
        <dbReference type="ChEBI" id="CHEBI:18420"/>
    </cofactor>
    <cofactor evidence="10">
        <name>Mn(2+)</name>
        <dbReference type="ChEBI" id="CHEBI:29035"/>
    </cofactor>
</comment>
<feature type="binding site" evidence="10">
    <location>
        <position position="238"/>
    </location>
    <ligand>
        <name>Mn(2+)</name>
        <dbReference type="ChEBI" id="CHEBI:29035"/>
    </ligand>
</feature>
<accession>A0A1Q2HT27</accession>
<keyword evidence="7 10" id="KW-0238">DNA-binding</keyword>
<evidence type="ECO:0000313" key="13">
    <source>
        <dbReference type="Proteomes" id="UP000188273"/>
    </source>
</evidence>
<dbReference type="InterPro" id="IPR027617">
    <property type="entry name" value="Cas1_PREFRAN"/>
</dbReference>
<dbReference type="NCBIfam" id="TIGR00287">
    <property type="entry name" value="cas1"/>
    <property type="match status" value="1"/>
</dbReference>
<dbReference type="Proteomes" id="UP000188273">
    <property type="component" value="Chromosome"/>
</dbReference>
<dbReference type="InterPro" id="IPR002729">
    <property type="entry name" value="CRISPR-assoc_Cas1"/>
</dbReference>
<dbReference type="AlphaFoldDB" id="A0A1Q2HT27"/>
<dbReference type="InterPro" id="IPR050646">
    <property type="entry name" value="Cas1"/>
</dbReference>
<dbReference type="EMBL" id="CP019633">
    <property type="protein sequence ID" value="AQQ10485.1"/>
    <property type="molecule type" value="Genomic_DNA"/>
</dbReference>
<keyword evidence="3 10" id="KW-0255">Endonuclease</keyword>
<dbReference type="GO" id="GO:0016787">
    <property type="term" value="F:hydrolase activity"/>
    <property type="evidence" value="ECO:0007669"/>
    <property type="project" value="UniProtKB-KW"/>
</dbReference>
<dbReference type="Pfam" id="PF01867">
    <property type="entry name" value="Cas_Cas1"/>
    <property type="match status" value="1"/>
</dbReference>
<keyword evidence="8 10" id="KW-0464">Manganese</keyword>
<dbReference type="CDD" id="cd09634">
    <property type="entry name" value="Cas1_I-II-III"/>
    <property type="match status" value="1"/>
</dbReference>
<keyword evidence="5 10" id="KW-0460">Magnesium</keyword>
<dbReference type="Gene3D" id="1.20.120.920">
    <property type="entry name" value="CRISPR-associated endonuclease Cas1, C-terminal domain"/>
    <property type="match status" value="1"/>
</dbReference>
<name>A0A1Q2HT27_9BACT</name>
<evidence type="ECO:0000256" key="6">
    <source>
        <dbReference type="ARBA" id="ARBA00023118"/>
    </source>
</evidence>
<reference evidence="13" key="1">
    <citation type="submission" date="2017-02" db="EMBL/GenBank/DDBJ databases">
        <title>Comparative genomics and description of representatives of a novel lineage of planctomycetes thriving in anoxic sediments.</title>
        <authorList>
            <person name="Spring S."/>
            <person name="Bunk B."/>
            <person name="Sproer C."/>
            <person name="Klenk H.-P."/>
        </authorList>
    </citation>
    <scope>NUCLEOTIDE SEQUENCE [LARGE SCALE GENOMIC DNA]</scope>
    <source>
        <strain evidence="13">L21-RPul-D3</strain>
    </source>
</reference>
<dbReference type="GO" id="GO:0043571">
    <property type="term" value="P:maintenance of CRISPR repeat elements"/>
    <property type="evidence" value="ECO:0007669"/>
    <property type="project" value="UniProtKB-UniRule"/>
</dbReference>
<dbReference type="GO" id="GO:0046872">
    <property type="term" value="F:metal ion binding"/>
    <property type="evidence" value="ECO:0007669"/>
    <property type="project" value="UniProtKB-UniRule"/>
</dbReference>
<keyword evidence="13" id="KW-1185">Reference proteome</keyword>
<dbReference type="InterPro" id="IPR042206">
    <property type="entry name" value="CRISPR-assoc_Cas1_C"/>
</dbReference>